<protein>
    <submittedName>
        <fullName evidence="6">Clp1/GlmU family protein</fullName>
    </submittedName>
</protein>
<dbReference type="Pfam" id="PF16575">
    <property type="entry name" value="CLP1_P"/>
    <property type="match status" value="1"/>
</dbReference>
<feature type="domain" description="Clp1 P-loop" evidence="5">
    <location>
        <begin position="29"/>
        <end position="189"/>
    </location>
</feature>
<organism evidence="6 7">
    <name type="scientific">Phenylobacterium terrae</name>
    <dbReference type="NCBI Taxonomy" id="2665495"/>
    <lineage>
        <taxon>Bacteria</taxon>
        <taxon>Pseudomonadati</taxon>
        <taxon>Pseudomonadota</taxon>
        <taxon>Alphaproteobacteria</taxon>
        <taxon>Caulobacterales</taxon>
        <taxon>Caulobacteraceae</taxon>
        <taxon>Phenylobacterium</taxon>
    </lineage>
</organism>
<dbReference type="EMBL" id="JBHUEY010000001">
    <property type="protein sequence ID" value="MFD1782012.1"/>
    <property type="molecule type" value="Genomic_DNA"/>
</dbReference>
<keyword evidence="1" id="KW-0808">Transferase</keyword>
<keyword evidence="2" id="KW-0547">Nucleotide-binding</keyword>
<keyword evidence="3" id="KW-0418">Kinase</keyword>
<dbReference type="RefSeq" id="WP_377281157.1">
    <property type="nucleotide sequence ID" value="NZ_JBHRSI010000003.1"/>
</dbReference>
<evidence type="ECO:0000256" key="1">
    <source>
        <dbReference type="ARBA" id="ARBA00022679"/>
    </source>
</evidence>
<keyword evidence="7" id="KW-1185">Reference proteome</keyword>
<accession>A0ABW4MVM5</accession>
<dbReference type="InterPro" id="IPR032319">
    <property type="entry name" value="CLP1_P"/>
</dbReference>
<dbReference type="SUPFAM" id="SSF52540">
    <property type="entry name" value="P-loop containing nucleoside triphosphate hydrolases"/>
    <property type="match status" value="1"/>
</dbReference>
<reference evidence="7" key="1">
    <citation type="journal article" date="2019" name="Int. J. Syst. Evol. Microbiol.">
        <title>The Global Catalogue of Microorganisms (GCM) 10K type strain sequencing project: providing services to taxonomists for standard genome sequencing and annotation.</title>
        <authorList>
            <consortium name="The Broad Institute Genomics Platform"/>
            <consortium name="The Broad Institute Genome Sequencing Center for Infectious Disease"/>
            <person name="Wu L."/>
            <person name="Ma J."/>
        </authorList>
    </citation>
    <scope>NUCLEOTIDE SEQUENCE [LARGE SCALE GENOMIC DNA]</scope>
    <source>
        <strain evidence="7">DFY28</strain>
    </source>
</reference>
<evidence type="ECO:0000259" key="5">
    <source>
        <dbReference type="Pfam" id="PF16575"/>
    </source>
</evidence>
<evidence type="ECO:0000256" key="2">
    <source>
        <dbReference type="ARBA" id="ARBA00022741"/>
    </source>
</evidence>
<dbReference type="InterPro" id="IPR045116">
    <property type="entry name" value="Clp1/Grc3"/>
</dbReference>
<evidence type="ECO:0000256" key="3">
    <source>
        <dbReference type="ARBA" id="ARBA00022777"/>
    </source>
</evidence>
<gene>
    <name evidence="6" type="ORF">ACFSC0_01275</name>
</gene>
<dbReference type="PANTHER" id="PTHR12755:SF3">
    <property type="entry name" value="POLYNUCLEOTIDE 5'-HYDROXYL-KINASE NOL9"/>
    <property type="match status" value="1"/>
</dbReference>
<sequence>MDAAHVPDDWAALAEALEVSAWRRLVVLGAADRGKSTLIRVLAARLAGQGAELSLLDCDLGQKATGPPGCVTLADWRGGFALTGLYFVGTTNPVGAIPAVIAGAARLAARAPGRLLINTSGLVDGPGLALKRWKLDALDPDRVALLATPGELAALEALIPPERLVRLSPSPHARRKGQGGRERARRAAFQDALAGAPEQVLRPAVAERAVRDQPPPEALRLVGLADAAGDDLGVGLAAWPAEGEPWRVRTFVDPARVWRLRVGMALPAGTAAPAPGWTADGSR</sequence>
<name>A0ABW4MVM5_9CAUL</name>
<dbReference type="PANTHER" id="PTHR12755">
    <property type="entry name" value="CLEAVAGE/POLYADENYLATION FACTOR IA SUBUNIT CLP1P"/>
    <property type="match status" value="1"/>
</dbReference>
<evidence type="ECO:0000313" key="6">
    <source>
        <dbReference type="EMBL" id="MFD1782012.1"/>
    </source>
</evidence>
<dbReference type="Gene3D" id="3.40.50.300">
    <property type="entry name" value="P-loop containing nucleotide triphosphate hydrolases"/>
    <property type="match status" value="1"/>
</dbReference>
<evidence type="ECO:0000313" key="7">
    <source>
        <dbReference type="Proteomes" id="UP001597237"/>
    </source>
</evidence>
<keyword evidence="4" id="KW-0067">ATP-binding</keyword>
<proteinExistence type="predicted"/>
<evidence type="ECO:0000256" key="4">
    <source>
        <dbReference type="ARBA" id="ARBA00022840"/>
    </source>
</evidence>
<comment type="caution">
    <text evidence="6">The sequence shown here is derived from an EMBL/GenBank/DDBJ whole genome shotgun (WGS) entry which is preliminary data.</text>
</comment>
<dbReference type="InterPro" id="IPR027417">
    <property type="entry name" value="P-loop_NTPase"/>
</dbReference>
<dbReference type="Proteomes" id="UP001597237">
    <property type="component" value="Unassembled WGS sequence"/>
</dbReference>